<evidence type="ECO:0000313" key="1">
    <source>
        <dbReference type="EMBL" id="CAE8627309.1"/>
    </source>
</evidence>
<name>A0A813GSR6_POLGL</name>
<dbReference type="Proteomes" id="UP000654075">
    <property type="component" value="Unassembled WGS sequence"/>
</dbReference>
<accession>A0A813GSR6</accession>
<gene>
    <name evidence="1" type="ORF">PGLA1383_LOCUS44115</name>
    <name evidence="2" type="ORF">PGLA2088_LOCUS19822</name>
</gene>
<organism evidence="1 3">
    <name type="scientific">Polarella glacialis</name>
    <name type="common">Dinoflagellate</name>
    <dbReference type="NCBI Taxonomy" id="89957"/>
    <lineage>
        <taxon>Eukaryota</taxon>
        <taxon>Sar</taxon>
        <taxon>Alveolata</taxon>
        <taxon>Dinophyceae</taxon>
        <taxon>Suessiales</taxon>
        <taxon>Suessiaceae</taxon>
        <taxon>Polarella</taxon>
    </lineage>
</organism>
<dbReference type="AlphaFoldDB" id="A0A813GSR6"/>
<protein>
    <submittedName>
        <fullName evidence="1">Uncharacterized protein</fullName>
    </submittedName>
</protein>
<evidence type="ECO:0000313" key="3">
    <source>
        <dbReference type="Proteomes" id="UP000654075"/>
    </source>
</evidence>
<sequence>GMAVARLLLRAGADTQRRNSNSQTAAALAQATGRQGLAGLLPRADGLRCRGVLTAMWAKRADQDRNYLLDLEGVPQVTVSDFLGHPKSAAPHVGADCKGA</sequence>
<evidence type="ECO:0000313" key="2">
    <source>
        <dbReference type="EMBL" id="CAE8676340.1"/>
    </source>
</evidence>
<dbReference type="Proteomes" id="UP000626109">
    <property type="component" value="Unassembled WGS sequence"/>
</dbReference>
<proteinExistence type="predicted"/>
<reference evidence="1" key="1">
    <citation type="submission" date="2021-02" db="EMBL/GenBank/DDBJ databases">
        <authorList>
            <person name="Dougan E. K."/>
            <person name="Rhodes N."/>
            <person name="Thang M."/>
            <person name="Chan C."/>
        </authorList>
    </citation>
    <scope>NUCLEOTIDE SEQUENCE</scope>
</reference>
<keyword evidence="3" id="KW-1185">Reference proteome</keyword>
<feature type="non-terminal residue" evidence="1">
    <location>
        <position position="100"/>
    </location>
</feature>
<dbReference type="EMBL" id="CAJNNW010025232">
    <property type="protein sequence ID" value="CAE8676340.1"/>
    <property type="molecule type" value="Genomic_DNA"/>
</dbReference>
<dbReference type="EMBL" id="CAJNNV010029142">
    <property type="protein sequence ID" value="CAE8627309.1"/>
    <property type="molecule type" value="Genomic_DNA"/>
</dbReference>
<comment type="caution">
    <text evidence="1">The sequence shown here is derived from an EMBL/GenBank/DDBJ whole genome shotgun (WGS) entry which is preliminary data.</text>
</comment>